<evidence type="ECO:0000313" key="3">
    <source>
        <dbReference type="WBParaSite" id="OFLC_0000260901-mRNA-1"/>
    </source>
</evidence>
<keyword evidence="2" id="KW-1185">Reference proteome</keyword>
<sequence>MIADLTNLLCPEQQQQHSSEVNTSSLLLHHRLFPLLVEQITIGLAGTQQLYLSLTNHYNLLQGAFLAIFHSKQRH</sequence>
<reference evidence="3" key="1">
    <citation type="submission" date="2016-06" db="UniProtKB">
        <authorList>
            <consortium name="WormBaseParasite"/>
        </authorList>
    </citation>
    <scope>IDENTIFICATION</scope>
</reference>
<proteinExistence type="predicted"/>
<evidence type="ECO:0000313" key="2">
    <source>
        <dbReference type="Proteomes" id="UP000267606"/>
    </source>
</evidence>
<dbReference type="WBParaSite" id="OFLC_0000260901-mRNA-1">
    <property type="protein sequence ID" value="OFLC_0000260901-mRNA-1"/>
    <property type="gene ID" value="OFLC_0000260901"/>
</dbReference>
<accession>A0A183H550</accession>
<reference evidence="1 2" key="2">
    <citation type="submission" date="2018-11" db="EMBL/GenBank/DDBJ databases">
        <authorList>
            <consortium name="Pathogen Informatics"/>
        </authorList>
    </citation>
    <scope>NUCLEOTIDE SEQUENCE [LARGE SCALE GENOMIC DNA]</scope>
</reference>
<dbReference type="Proteomes" id="UP000267606">
    <property type="component" value="Unassembled WGS sequence"/>
</dbReference>
<gene>
    <name evidence="1" type="ORF">OFLC_LOCUS2610</name>
</gene>
<evidence type="ECO:0000313" key="1">
    <source>
        <dbReference type="EMBL" id="VDO33590.1"/>
    </source>
</evidence>
<dbReference type="EMBL" id="UZAJ01001533">
    <property type="protein sequence ID" value="VDO33590.1"/>
    <property type="molecule type" value="Genomic_DNA"/>
</dbReference>
<protein>
    <submittedName>
        <fullName evidence="1 3">Uncharacterized protein</fullName>
    </submittedName>
</protein>
<dbReference type="AlphaFoldDB" id="A0A183H550"/>
<name>A0A183H550_9BILA</name>
<organism evidence="3">
    <name type="scientific">Onchocerca flexuosa</name>
    <dbReference type="NCBI Taxonomy" id="387005"/>
    <lineage>
        <taxon>Eukaryota</taxon>
        <taxon>Metazoa</taxon>
        <taxon>Ecdysozoa</taxon>
        <taxon>Nematoda</taxon>
        <taxon>Chromadorea</taxon>
        <taxon>Rhabditida</taxon>
        <taxon>Spirurina</taxon>
        <taxon>Spiruromorpha</taxon>
        <taxon>Filarioidea</taxon>
        <taxon>Onchocercidae</taxon>
        <taxon>Onchocerca</taxon>
    </lineage>
</organism>